<proteinExistence type="predicted"/>
<protein>
    <submittedName>
        <fullName evidence="1">Uncharacterized protein</fullName>
    </submittedName>
</protein>
<dbReference type="OrthoDB" id="9803913at2"/>
<dbReference type="Proteomes" id="UP000030403">
    <property type="component" value="Unassembled WGS sequence"/>
</dbReference>
<gene>
    <name evidence="1" type="ORF">N783_21560</name>
</gene>
<dbReference type="EMBL" id="AVPF01000081">
    <property type="protein sequence ID" value="KGX83802.1"/>
    <property type="molecule type" value="Genomic_DNA"/>
</dbReference>
<reference evidence="1 2" key="1">
    <citation type="submission" date="2013-08" db="EMBL/GenBank/DDBJ databases">
        <authorList>
            <person name="Huang J."/>
            <person name="Wang G."/>
        </authorList>
    </citation>
    <scope>NUCLEOTIDE SEQUENCE [LARGE SCALE GENOMIC DNA]</scope>
    <source>
        <strain evidence="1 2">BH030004</strain>
    </source>
</reference>
<keyword evidence="2" id="KW-1185">Reference proteome</keyword>
<evidence type="ECO:0000313" key="1">
    <source>
        <dbReference type="EMBL" id="KGX83802.1"/>
    </source>
</evidence>
<evidence type="ECO:0000313" key="2">
    <source>
        <dbReference type="Proteomes" id="UP000030403"/>
    </source>
</evidence>
<sequence length="52" mass="6102">MERTTDFVVVGNQAYEKYRNGEKSSMLERVETLLSQGFPMEIISETEFLKRL</sequence>
<dbReference type="RefSeq" id="WP_154657436.1">
    <property type="nucleotide sequence ID" value="NZ_AVPF01000081.1"/>
</dbReference>
<accession>A0A0A5HJI4</accession>
<dbReference type="AlphaFoldDB" id="A0A0A5HJI4"/>
<comment type="caution">
    <text evidence="1">The sequence shown here is derived from an EMBL/GenBank/DDBJ whole genome shotgun (WGS) entry which is preliminary data.</text>
</comment>
<organism evidence="1 2">
    <name type="scientific">Pontibacillus marinus BH030004 = DSM 16465</name>
    <dbReference type="NCBI Taxonomy" id="1385511"/>
    <lineage>
        <taxon>Bacteria</taxon>
        <taxon>Bacillati</taxon>
        <taxon>Bacillota</taxon>
        <taxon>Bacilli</taxon>
        <taxon>Bacillales</taxon>
        <taxon>Bacillaceae</taxon>
        <taxon>Pontibacillus</taxon>
    </lineage>
</organism>
<dbReference type="eggNOG" id="COG0272">
    <property type="taxonomic scope" value="Bacteria"/>
</dbReference>
<name>A0A0A5HJI4_9BACI</name>